<comment type="subcellular location">
    <subcellularLocation>
        <location evidence="1">Cell membrane</location>
        <topology evidence="1">Multi-pass membrane protein</topology>
    </subcellularLocation>
</comment>
<dbReference type="Pfam" id="PF00005">
    <property type="entry name" value="ABC_tran"/>
    <property type="match status" value="1"/>
</dbReference>
<sequence>MSRARRAHTAGWLMRHAEGLLAPLLLAALARVISQLLGVALLVVMADAIVRAAAGDGVRFGELAGLLVCASLLKAALRYAEHYAGHWVAFTALQRLRALFFAALVPQAPAATRGRAGAALTETATRDIDRIEVFFAHTFPPAVSAVLTPAIALTWLGIAVDRSSALLLLPFVLAVLVVPLVSAPTVWRSARQVAADRSAVAAQVGDDVHGVRDVLMLGAQQRRLAELDAAGDGLTRARSASGAVQGIRTAIIDLVQAAAVIVLVAAGAATGHGLWHVASALAVAVGLRGSVRGVDGFMAGLDAALASAQRLRAIVDAPPAVMDPRRPQELDPAEASERPSVEYRGVTLRYAVTDSGDAGDDPASGVVAGTALEDVSVEFPAGEWSFVVGVSGSGKSSMASLLLRAWDPQAGEVRLDGVSVAALELDALRSRVALVDQRPTLLAASVLDNLTLAAPEASAEQVRAALEVVGLSEWTEALPFGLDSVLAAGRTEVSGGQLQRLALARALLARPQVLVLDEALSQLDEATAASVRARLDAARPGTTTLEITHRVDLVPDDAFVAVIDAGRLVEQGRTAQLREEAGAFGRLLER</sequence>
<dbReference type="Gene3D" id="3.40.50.300">
    <property type="entry name" value="P-loop containing nucleotide triphosphate hydrolases"/>
    <property type="match status" value="1"/>
</dbReference>
<protein>
    <submittedName>
        <fullName evidence="10">ABC transporter transmembrane region</fullName>
    </submittedName>
</protein>
<feature type="transmembrane region" description="Helical" evidence="7">
    <location>
        <begin position="139"/>
        <end position="158"/>
    </location>
</feature>
<dbReference type="InterPro" id="IPR011527">
    <property type="entry name" value="ABC1_TM_dom"/>
</dbReference>
<dbReference type="Proteomes" id="UP000234462">
    <property type="component" value="Unassembled WGS sequence"/>
</dbReference>
<accession>A0A2H1L6M0</accession>
<keyword evidence="6 7" id="KW-0472">Membrane</keyword>
<keyword evidence="3" id="KW-0547">Nucleotide-binding</keyword>
<dbReference type="InterPro" id="IPR003439">
    <property type="entry name" value="ABC_transporter-like_ATP-bd"/>
</dbReference>
<dbReference type="InterPro" id="IPR003593">
    <property type="entry name" value="AAA+_ATPase"/>
</dbReference>
<dbReference type="SUPFAM" id="SSF90123">
    <property type="entry name" value="ABC transporter transmembrane region"/>
    <property type="match status" value="1"/>
</dbReference>
<keyword evidence="4" id="KW-0067">ATP-binding</keyword>
<evidence type="ECO:0000256" key="3">
    <source>
        <dbReference type="ARBA" id="ARBA00022741"/>
    </source>
</evidence>
<evidence type="ECO:0000259" key="9">
    <source>
        <dbReference type="PROSITE" id="PS50929"/>
    </source>
</evidence>
<gene>
    <name evidence="10" type="ORF">BJEO58_02135</name>
</gene>
<dbReference type="PROSITE" id="PS50929">
    <property type="entry name" value="ABC_TM1F"/>
    <property type="match status" value="1"/>
</dbReference>
<dbReference type="RefSeq" id="WP_101589471.1">
    <property type="nucleotide sequence ID" value="NZ_FXZM01000010.1"/>
</dbReference>
<dbReference type="InterPro" id="IPR027417">
    <property type="entry name" value="P-loop_NTPase"/>
</dbReference>
<evidence type="ECO:0000256" key="7">
    <source>
        <dbReference type="SAM" id="Phobius"/>
    </source>
</evidence>
<dbReference type="PANTHER" id="PTHR43394:SF1">
    <property type="entry name" value="ATP-BINDING CASSETTE SUB-FAMILY B MEMBER 10, MITOCHONDRIAL"/>
    <property type="match status" value="1"/>
</dbReference>
<evidence type="ECO:0000313" key="11">
    <source>
        <dbReference type="Proteomes" id="UP000234462"/>
    </source>
</evidence>
<dbReference type="GO" id="GO:0015421">
    <property type="term" value="F:ABC-type oligopeptide transporter activity"/>
    <property type="evidence" value="ECO:0007669"/>
    <property type="project" value="TreeGrafter"/>
</dbReference>
<feature type="domain" description="ABC transporter" evidence="8">
    <location>
        <begin position="341"/>
        <end position="590"/>
    </location>
</feature>
<evidence type="ECO:0000256" key="2">
    <source>
        <dbReference type="ARBA" id="ARBA00022692"/>
    </source>
</evidence>
<organism evidence="10 11">
    <name type="scientific">Brevibacterium jeotgali</name>
    <dbReference type="NCBI Taxonomy" id="1262550"/>
    <lineage>
        <taxon>Bacteria</taxon>
        <taxon>Bacillati</taxon>
        <taxon>Actinomycetota</taxon>
        <taxon>Actinomycetes</taxon>
        <taxon>Micrococcales</taxon>
        <taxon>Brevibacteriaceae</taxon>
        <taxon>Brevibacterium</taxon>
    </lineage>
</organism>
<dbReference type="SUPFAM" id="SSF52540">
    <property type="entry name" value="P-loop containing nucleoside triphosphate hydrolases"/>
    <property type="match status" value="1"/>
</dbReference>
<evidence type="ECO:0000256" key="5">
    <source>
        <dbReference type="ARBA" id="ARBA00022989"/>
    </source>
</evidence>
<evidence type="ECO:0000256" key="1">
    <source>
        <dbReference type="ARBA" id="ARBA00004651"/>
    </source>
</evidence>
<dbReference type="InterPro" id="IPR036640">
    <property type="entry name" value="ABC1_TM_sf"/>
</dbReference>
<dbReference type="InterPro" id="IPR017871">
    <property type="entry name" value="ABC_transporter-like_CS"/>
</dbReference>
<proteinExistence type="predicted"/>
<evidence type="ECO:0000259" key="8">
    <source>
        <dbReference type="PROSITE" id="PS50893"/>
    </source>
</evidence>
<keyword evidence="2 7" id="KW-0812">Transmembrane</keyword>
<keyword evidence="5 7" id="KW-1133">Transmembrane helix</keyword>
<dbReference type="OrthoDB" id="9762778at2"/>
<feature type="domain" description="ABC transmembrane type-1" evidence="9">
    <location>
        <begin position="25"/>
        <end position="268"/>
    </location>
</feature>
<name>A0A2H1L6M0_9MICO</name>
<dbReference type="GO" id="GO:0005886">
    <property type="term" value="C:plasma membrane"/>
    <property type="evidence" value="ECO:0007669"/>
    <property type="project" value="UniProtKB-SubCell"/>
</dbReference>
<dbReference type="Pfam" id="PF00664">
    <property type="entry name" value="ABC_membrane"/>
    <property type="match status" value="1"/>
</dbReference>
<dbReference type="PROSITE" id="PS00211">
    <property type="entry name" value="ABC_TRANSPORTER_1"/>
    <property type="match status" value="1"/>
</dbReference>
<dbReference type="PROSITE" id="PS50893">
    <property type="entry name" value="ABC_TRANSPORTER_2"/>
    <property type="match status" value="1"/>
</dbReference>
<dbReference type="GO" id="GO:0005524">
    <property type="term" value="F:ATP binding"/>
    <property type="evidence" value="ECO:0007669"/>
    <property type="project" value="UniProtKB-KW"/>
</dbReference>
<dbReference type="GO" id="GO:0016887">
    <property type="term" value="F:ATP hydrolysis activity"/>
    <property type="evidence" value="ECO:0007669"/>
    <property type="project" value="InterPro"/>
</dbReference>
<evidence type="ECO:0000313" key="10">
    <source>
        <dbReference type="EMBL" id="SMY12538.1"/>
    </source>
</evidence>
<dbReference type="Gene3D" id="1.20.1560.10">
    <property type="entry name" value="ABC transporter type 1, transmembrane domain"/>
    <property type="match status" value="1"/>
</dbReference>
<dbReference type="EMBL" id="FXZM01000010">
    <property type="protein sequence ID" value="SMY12538.1"/>
    <property type="molecule type" value="Genomic_DNA"/>
</dbReference>
<reference evidence="11" key="1">
    <citation type="submission" date="2017-03" db="EMBL/GenBank/DDBJ databases">
        <authorList>
            <person name="Monnet C."/>
        </authorList>
    </citation>
    <scope>NUCLEOTIDE SEQUENCE [LARGE SCALE GENOMIC DNA]</scope>
    <source>
        <strain evidence="11">SJ5-8</strain>
    </source>
</reference>
<feature type="transmembrane region" description="Helical" evidence="7">
    <location>
        <begin position="165"/>
        <end position="187"/>
    </location>
</feature>
<dbReference type="AlphaFoldDB" id="A0A2H1L6M0"/>
<evidence type="ECO:0000256" key="6">
    <source>
        <dbReference type="ARBA" id="ARBA00023136"/>
    </source>
</evidence>
<keyword evidence="11" id="KW-1185">Reference proteome</keyword>
<evidence type="ECO:0000256" key="4">
    <source>
        <dbReference type="ARBA" id="ARBA00022840"/>
    </source>
</evidence>
<dbReference type="PANTHER" id="PTHR43394">
    <property type="entry name" value="ATP-DEPENDENT PERMEASE MDL1, MITOCHONDRIAL"/>
    <property type="match status" value="1"/>
</dbReference>
<dbReference type="SMART" id="SM00382">
    <property type="entry name" value="AAA"/>
    <property type="match status" value="1"/>
</dbReference>
<feature type="transmembrane region" description="Helical" evidence="7">
    <location>
        <begin position="58"/>
        <end position="77"/>
    </location>
</feature>
<dbReference type="InterPro" id="IPR039421">
    <property type="entry name" value="Type_1_exporter"/>
</dbReference>